<proteinExistence type="predicted"/>
<dbReference type="InterPro" id="IPR003615">
    <property type="entry name" value="HNH_nuc"/>
</dbReference>
<keyword evidence="3" id="KW-1185">Reference proteome</keyword>
<name>A0A1C5JRP7_9ACTN</name>
<dbReference type="Pfam" id="PF13391">
    <property type="entry name" value="HNH_2"/>
    <property type="match status" value="1"/>
</dbReference>
<accession>A0A1C5JRP7</accession>
<organism evidence="2 3">
    <name type="scientific">Micromonospora echinaurantiaca</name>
    <dbReference type="NCBI Taxonomy" id="47857"/>
    <lineage>
        <taxon>Bacteria</taxon>
        <taxon>Bacillati</taxon>
        <taxon>Actinomycetota</taxon>
        <taxon>Actinomycetes</taxon>
        <taxon>Micromonosporales</taxon>
        <taxon>Micromonosporaceae</taxon>
        <taxon>Micromonospora</taxon>
    </lineage>
</organism>
<gene>
    <name evidence="2" type="ORF">GA0070609_4779</name>
</gene>
<evidence type="ECO:0000313" key="3">
    <source>
        <dbReference type="Proteomes" id="UP000198217"/>
    </source>
</evidence>
<evidence type="ECO:0000313" key="2">
    <source>
        <dbReference type="EMBL" id="SCG72919.1"/>
    </source>
</evidence>
<reference evidence="2 3" key="1">
    <citation type="submission" date="2016-06" db="EMBL/GenBank/DDBJ databases">
        <authorList>
            <person name="Kjaerup R.B."/>
            <person name="Dalgaard T.S."/>
            <person name="Juul-Madsen H.R."/>
        </authorList>
    </citation>
    <scope>NUCLEOTIDE SEQUENCE [LARGE SCALE GENOMIC DNA]</scope>
    <source>
        <strain evidence="2 3">DSM 43904</strain>
    </source>
</reference>
<sequence>MTNGLLLRADLHNLFDRGLIWVDEQFRVRVKAEAAHYARWHGEELHLPARTADRPDAAALRAHRREVAGMR</sequence>
<dbReference type="EMBL" id="LT607750">
    <property type="protein sequence ID" value="SCG72919.1"/>
    <property type="molecule type" value="Genomic_DNA"/>
</dbReference>
<dbReference type="Proteomes" id="UP000198217">
    <property type="component" value="Chromosome I"/>
</dbReference>
<protein>
    <recommendedName>
        <fullName evidence="1">HNH nuclease domain-containing protein</fullName>
    </recommendedName>
</protein>
<feature type="domain" description="HNH nuclease" evidence="1">
    <location>
        <begin position="2"/>
        <end position="22"/>
    </location>
</feature>
<evidence type="ECO:0000259" key="1">
    <source>
        <dbReference type="Pfam" id="PF13391"/>
    </source>
</evidence>
<dbReference type="AlphaFoldDB" id="A0A1C5JRP7"/>